<evidence type="ECO:0000256" key="1">
    <source>
        <dbReference type="SAM" id="MobiDB-lite"/>
    </source>
</evidence>
<evidence type="ECO:0000313" key="2">
    <source>
        <dbReference type="EMBL" id="QED26771.1"/>
    </source>
</evidence>
<evidence type="ECO:0008006" key="4">
    <source>
        <dbReference type="Google" id="ProtNLM"/>
    </source>
</evidence>
<name>A0A5B8XNH7_9DELT</name>
<proteinExistence type="predicted"/>
<feature type="region of interest" description="Disordered" evidence="1">
    <location>
        <begin position="19"/>
        <end position="61"/>
    </location>
</feature>
<dbReference type="AlphaFoldDB" id="A0A5B8XNH7"/>
<dbReference type="KEGG" id="bbae:FRD01_05845"/>
<evidence type="ECO:0000313" key="3">
    <source>
        <dbReference type="Proteomes" id="UP000321595"/>
    </source>
</evidence>
<dbReference type="Proteomes" id="UP000321595">
    <property type="component" value="Chromosome"/>
</dbReference>
<sequence>MRELIILLVILLVGCSEDSPTNPNVDMGSPDATDLAQDQAPDLGPDLPQSDADMTPDQGPLVQPEHVRELKAAASGQLLAGIGRIALDPPVGISQGGYGGRTGPTSSPWAGNFKASIGTHGALWVKALALQVEDETLVLVKIPLVFSDDTLTAETTRILKEDHNLDLEGRIIFGATHTHHGPARFWRIPKELGFAGIDTYDHEVISILSRRFASAIAAAVEDLEPAEFGYEELEDWDPEDRVYSDRRSVNNDLWGKDPRLSVLAVRRDGLPYAVLTNFGMHGTILGTSNSLLSDDSAGGWEEVLEQKLFQKYGFHVTGMFMQAGGGDAAPRGGHLGHQDEQRMRMVGELGAPVAISALDDMTFESNTELAVRTRLISLRHQFIYGESGEFSKNEEDIYEFGTLNCSIDPENGKSQEGETKSCIDLAPLFTSLDQPTPHHEINQTFLSVARIGPLFLMSLPGESTHSIVDYARKSVAEIAPENRLMVIGYSQDHFLYLTHPDDWYRGEYEAEFSIWGPWGGKYFVDRQIELVEDMLDGFNGPTYYQEIPNLQGPVDFSKRPTERSLNPGTVLQNPASTLNRQEVLKFRVAGGDPALGTPKFTIEKEHPTIEEAFIPMADPAGLEASALGSHTLATTTLYVPVPATTSEILPEREHGWEFSWQVPADWPTGNYRIVARGRALTDVPGTWTAPSSMFSVVNPSTANLDVSTGTNALNIALTYPPVNYSSDAGAPQSGWWEFDPQGQATERVRWRAPLQVAIDGHPELSGVLNFDAQTGFHVLTTTGQNLSGKTIRVGHPDDRIPAEITATIP</sequence>
<dbReference type="OrthoDB" id="6899210at2"/>
<dbReference type="PROSITE" id="PS51257">
    <property type="entry name" value="PROKAR_LIPOPROTEIN"/>
    <property type="match status" value="1"/>
</dbReference>
<reference evidence="2 3" key="1">
    <citation type="submission" date="2019-08" db="EMBL/GenBank/DDBJ databases">
        <authorList>
            <person name="Liang Q."/>
        </authorList>
    </citation>
    <scope>NUCLEOTIDE SEQUENCE [LARGE SCALE GENOMIC DNA]</scope>
    <source>
        <strain evidence="2 3">V1718</strain>
    </source>
</reference>
<organism evidence="2 3">
    <name type="scientific">Microvenator marinus</name>
    <dbReference type="NCBI Taxonomy" id="2600177"/>
    <lineage>
        <taxon>Bacteria</taxon>
        <taxon>Deltaproteobacteria</taxon>
        <taxon>Bradymonadales</taxon>
        <taxon>Microvenatoraceae</taxon>
        <taxon>Microvenator</taxon>
    </lineage>
</organism>
<accession>A0A5B8XNH7</accession>
<protein>
    <recommendedName>
        <fullName evidence="4">Neutral ceramidase</fullName>
    </recommendedName>
</protein>
<keyword evidence="3" id="KW-1185">Reference proteome</keyword>
<dbReference type="EMBL" id="CP042467">
    <property type="protein sequence ID" value="QED26771.1"/>
    <property type="molecule type" value="Genomic_DNA"/>
</dbReference>
<dbReference type="RefSeq" id="WP_146958456.1">
    <property type="nucleotide sequence ID" value="NZ_CP042467.1"/>
</dbReference>
<gene>
    <name evidence="2" type="ORF">FRD01_05845</name>
</gene>